<dbReference type="GO" id="GO:0015095">
    <property type="term" value="F:magnesium ion transmembrane transporter activity"/>
    <property type="evidence" value="ECO:0007669"/>
    <property type="project" value="InterPro"/>
</dbReference>
<organism evidence="6 7">
    <name type="scientific">Coemansia pectinata</name>
    <dbReference type="NCBI Taxonomy" id="1052879"/>
    <lineage>
        <taxon>Eukaryota</taxon>
        <taxon>Fungi</taxon>
        <taxon>Fungi incertae sedis</taxon>
        <taxon>Zoopagomycota</taxon>
        <taxon>Kickxellomycotina</taxon>
        <taxon>Kickxellomycetes</taxon>
        <taxon>Kickxellales</taxon>
        <taxon>Kickxellaceae</taxon>
        <taxon>Coemansia</taxon>
    </lineage>
</organism>
<dbReference type="GO" id="GO:0016020">
    <property type="term" value="C:membrane"/>
    <property type="evidence" value="ECO:0007669"/>
    <property type="project" value="UniProtKB-SubCell"/>
</dbReference>
<dbReference type="InterPro" id="IPR008521">
    <property type="entry name" value="Mg_trans_NIPA"/>
</dbReference>
<evidence type="ECO:0000256" key="5">
    <source>
        <dbReference type="SAM" id="Phobius"/>
    </source>
</evidence>
<evidence type="ECO:0000313" key="6">
    <source>
        <dbReference type="EMBL" id="KAJ2756882.1"/>
    </source>
</evidence>
<feature type="transmembrane region" description="Helical" evidence="5">
    <location>
        <begin position="130"/>
        <end position="157"/>
    </location>
</feature>
<comment type="caution">
    <text evidence="6">The sequence shown here is derived from an EMBL/GenBank/DDBJ whole genome shotgun (WGS) entry which is preliminary data.</text>
</comment>
<sequence length="338" mass="36025">MGYFVGLTAALVGNVVIGTGQCMQKSALNTLQRSGKQTPRYKSPLWVLGLALNYAGEIFGNSLALSYLSAAVVAPLGIVSVIVNLLLAERFLGERVTPNQRFGFSVIMAGVGCILLVAPRKAAASTAAEFIEVVASSGILTLFFTLFFVQAILVLLIRSGRQSLLLYVVVASIFGSMNVMASKLLTMFMRLKLAATAMVVLPNPADIVFYGAKAAAAAASSSSSSGLSLAQVVAGLVMGLSIAGQESFRQQALGRYPVMEFQPVFFATFNVIATLSGLVLFRELDGWLHGAVFFSAFTVGIGLIAYGSRFLPRARAVGLPSHIRLHKDNLHLDEYKMQ</sequence>
<evidence type="ECO:0000256" key="1">
    <source>
        <dbReference type="ARBA" id="ARBA00004141"/>
    </source>
</evidence>
<evidence type="ECO:0008006" key="8">
    <source>
        <dbReference type="Google" id="ProtNLM"/>
    </source>
</evidence>
<keyword evidence="3 5" id="KW-1133">Transmembrane helix</keyword>
<dbReference type="Pfam" id="PF05653">
    <property type="entry name" value="Mg_trans_NIPA"/>
    <property type="match status" value="1"/>
</dbReference>
<dbReference type="Proteomes" id="UP001140011">
    <property type="component" value="Unassembled WGS sequence"/>
</dbReference>
<feature type="transmembrane region" description="Helical" evidence="5">
    <location>
        <begin position="100"/>
        <end position="118"/>
    </location>
</feature>
<feature type="transmembrane region" description="Helical" evidence="5">
    <location>
        <begin position="224"/>
        <end position="243"/>
    </location>
</feature>
<reference evidence="6" key="1">
    <citation type="submission" date="2022-07" db="EMBL/GenBank/DDBJ databases">
        <title>Phylogenomic reconstructions and comparative analyses of Kickxellomycotina fungi.</title>
        <authorList>
            <person name="Reynolds N.K."/>
            <person name="Stajich J.E."/>
            <person name="Barry K."/>
            <person name="Grigoriev I.V."/>
            <person name="Crous P."/>
            <person name="Smith M.E."/>
        </authorList>
    </citation>
    <scope>NUCLEOTIDE SEQUENCE</scope>
    <source>
        <strain evidence="6">BCRC 34297</strain>
    </source>
</reference>
<dbReference type="Gene3D" id="1.10.3730.20">
    <property type="match status" value="1"/>
</dbReference>
<keyword evidence="4 5" id="KW-0472">Membrane</keyword>
<dbReference type="AlphaFoldDB" id="A0A9W8H008"/>
<protein>
    <recommendedName>
        <fullName evidence="8">Magnesium transporter</fullName>
    </recommendedName>
</protein>
<keyword evidence="2 5" id="KW-0812">Transmembrane</keyword>
<evidence type="ECO:0000256" key="4">
    <source>
        <dbReference type="ARBA" id="ARBA00023136"/>
    </source>
</evidence>
<dbReference type="OrthoDB" id="165382at2759"/>
<dbReference type="PANTHER" id="PTHR12570:SF85">
    <property type="entry name" value="DUF803 DOMAIN MEMBRANE PROTEIN (AFU_ORTHOLOGUE AFUA_1G15880)"/>
    <property type="match status" value="1"/>
</dbReference>
<evidence type="ECO:0000256" key="2">
    <source>
        <dbReference type="ARBA" id="ARBA00022692"/>
    </source>
</evidence>
<proteinExistence type="predicted"/>
<dbReference type="SUPFAM" id="SSF103481">
    <property type="entry name" value="Multidrug resistance efflux transporter EmrE"/>
    <property type="match status" value="1"/>
</dbReference>
<keyword evidence="7" id="KW-1185">Reference proteome</keyword>
<feature type="transmembrane region" description="Helical" evidence="5">
    <location>
        <begin position="287"/>
        <end position="306"/>
    </location>
</feature>
<dbReference type="PANTHER" id="PTHR12570">
    <property type="match status" value="1"/>
</dbReference>
<evidence type="ECO:0000256" key="3">
    <source>
        <dbReference type="ARBA" id="ARBA00022989"/>
    </source>
</evidence>
<name>A0A9W8H008_9FUNG</name>
<feature type="transmembrane region" description="Helical" evidence="5">
    <location>
        <begin position="163"/>
        <end position="181"/>
    </location>
</feature>
<gene>
    <name evidence="6" type="ORF">GGI19_000470</name>
</gene>
<evidence type="ECO:0000313" key="7">
    <source>
        <dbReference type="Proteomes" id="UP001140011"/>
    </source>
</evidence>
<feature type="transmembrane region" description="Helical" evidence="5">
    <location>
        <begin position="264"/>
        <end position="281"/>
    </location>
</feature>
<feature type="transmembrane region" description="Helical" evidence="5">
    <location>
        <begin position="67"/>
        <end position="88"/>
    </location>
</feature>
<dbReference type="InterPro" id="IPR037185">
    <property type="entry name" value="EmrE-like"/>
</dbReference>
<comment type="subcellular location">
    <subcellularLocation>
        <location evidence="1">Membrane</location>
        <topology evidence="1">Multi-pass membrane protein</topology>
    </subcellularLocation>
</comment>
<dbReference type="EMBL" id="JANBUH010000013">
    <property type="protein sequence ID" value="KAJ2756882.1"/>
    <property type="molecule type" value="Genomic_DNA"/>
</dbReference>
<accession>A0A9W8H008</accession>